<protein>
    <submittedName>
        <fullName evidence="6">Extracellular solute-binding protein</fullName>
    </submittedName>
</protein>
<sequence>MRRHLALLASTITLTLGLTACGGTGATAGDAASPSGKKLVIWADEKRADVLRPFAEAFAAKKGAKAEVVGIAENQQKAFIEASQSGKGPDVMVGAHDWIGNLVQNDLIDPIEVLDNRMGDYVDVARKAVTYQGKFYAIPYAVESLVLFRNTALAPEAPDTFDSLVNTGEALRKAGKATQAVGYTVSQPDGQAGDTYHMYPLYTSGGGYLFGTNARGDADPTDLGVGAPSSVAAFEKIAALGEKGSGVLRRSYTSDNASAAFTTGKTPFLVAGPWKLADVRSSGLKYAISPVPGFAGKEPARSFVGVQSFFVASKGAHKAMAQEFVLSTLGSVELADALFKAEPRMPALKESLAHARTADPDVAAFEQAAKAGVPLPSIPQMSAIWGPFNALITAAVKGDPVPPAVANAGRTIKEQLPK</sequence>
<evidence type="ECO:0000256" key="2">
    <source>
        <dbReference type="ARBA" id="ARBA00022448"/>
    </source>
</evidence>
<dbReference type="KEGG" id="kcm:ABWK59_06070"/>
<evidence type="ECO:0000313" key="6">
    <source>
        <dbReference type="EMBL" id="XCM78523.1"/>
    </source>
</evidence>
<dbReference type="PANTHER" id="PTHR30061">
    <property type="entry name" value="MALTOSE-BINDING PERIPLASMIC PROTEIN"/>
    <property type="match status" value="1"/>
</dbReference>
<dbReference type="PANTHER" id="PTHR30061:SF50">
    <property type="entry name" value="MALTOSE_MALTODEXTRIN-BINDING PERIPLASMIC PROTEIN"/>
    <property type="match status" value="1"/>
</dbReference>
<comment type="similarity">
    <text evidence="1">Belongs to the bacterial solute-binding protein 1 family.</text>
</comment>
<organism evidence="6">
    <name type="scientific">Kitasatospora camelliae</name>
    <dbReference type="NCBI Taxonomy" id="3156397"/>
    <lineage>
        <taxon>Bacteria</taxon>
        <taxon>Bacillati</taxon>
        <taxon>Actinomycetota</taxon>
        <taxon>Actinomycetes</taxon>
        <taxon>Kitasatosporales</taxon>
        <taxon>Streptomycetaceae</taxon>
        <taxon>Kitasatospora</taxon>
    </lineage>
</organism>
<dbReference type="SUPFAM" id="SSF53850">
    <property type="entry name" value="Periplasmic binding protein-like II"/>
    <property type="match status" value="1"/>
</dbReference>
<evidence type="ECO:0000256" key="3">
    <source>
        <dbReference type="ARBA" id="ARBA00022597"/>
    </source>
</evidence>
<dbReference type="Gene3D" id="3.40.190.10">
    <property type="entry name" value="Periplasmic binding protein-like II"/>
    <property type="match status" value="2"/>
</dbReference>
<evidence type="ECO:0000256" key="5">
    <source>
        <dbReference type="SAM" id="SignalP"/>
    </source>
</evidence>
<name>A0AAU8JT38_9ACTN</name>
<dbReference type="GO" id="GO:0015144">
    <property type="term" value="F:carbohydrate transmembrane transporter activity"/>
    <property type="evidence" value="ECO:0007669"/>
    <property type="project" value="InterPro"/>
</dbReference>
<feature type="signal peptide" evidence="5">
    <location>
        <begin position="1"/>
        <end position="20"/>
    </location>
</feature>
<proteinExistence type="inferred from homology"/>
<keyword evidence="2" id="KW-0813">Transport</keyword>
<dbReference type="InterPro" id="IPR006060">
    <property type="entry name" value="Maltose/Cyclodextrin-bd"/>
</dbReference>
<reference evidence="6" key="1">
    <citation type="submission" date="2024-06" db="EMBL/GenBank/DDBJ databases">
        <title>The genome sequences of Kitasatospora sp. strain HUAS MG31.</title>
        <authorList>
            <person name="Mo P."/>
        </authorList>
    </citation>
    <scope>NUCLEOTIDE SEQUENCE</scope>
    <source>
        <strain evidence="6">HUAS MG31</strain>
    </source>
</reference>
<dbReference type="RefSeq" id="WP_354638478.1">
    <property type="nucleotide sequence ID" value="NZ_CP159872.1"/>
</dbReference>
<evidence type="ECO:0000256" key="1">
    <source>
        <dbReference type="ARBA" id="ARBA00008520"/>
    </source>
</evidence>
<dbReference type="EMBL" id="CP159872">
    <property type="protein sequence ID" value="XCM78523.1"/>
    <property type="molecule type" value="Genomic_DNA"/>
</dbReference>
<dbReference type="AlphaFoldDB" id="A0AAU8JT38"/>
<keyword evidence="4 5" id="KW-0732">Signal</keyword>
<dbReference type="GO" id="GO:1901982">
    <property type="term" value="F:maltose binding"/>
    <property type="evidence" value="ECO:0007669"/>
    <property type="project" value="TreeGrafter"/>
</dbReference>
<dbReference type="GO" id="GO:0042956">
    <property type="term" value="P:maltodextrin transmembrane transport"/>
    <property type="evidence" value="ECO:0007669"/>
    <property type="project" value="TreeGrafter"/>
</dbReference>
<evidence type="ECO:0000256" key="4">
    <source>
        <dbReference type="ARBA" id="ARBA00022729"/>
    </source>
</evidence>
<accession>A0AAU8JT38</accession>
<dbReference type="Pfam" id="PF13416">
    <property type="entry name" value="SBP_bac_8"/>
    <property type="match status" value="1"/>
</dbReference>
<dbReference type="PROSITE" id="PS51257">
    <property type="entry name" value="PROKAR_LIPOPROTEIN"/>
    <property type="match status" value="1"/>
</dbReference>
<feature type="chain" id="PRO_5043313903" evidence="5">
    <location>
        <begin position="21"/>
        <end position="418"/>
    </location>
</feature>
<dbReference type="PRINTS" id="PR00181">
    <property type="entry name" value="MALTOSEBP"/>
</dbReference>
<dbReference type="GO" id="GO:0015768">
    <property type="term" value="P:maltose transport"/>
    <property type="evidence" value="ECO:0007669"/>
    <property type="project" value="TreeGrafter"/>
</dbReference>
<keyword evidence="3" id="KW-0762">Sugar transport</keyword>
<gene>
    <name evidence="6" type="ORF">ABWK59_06070</name>
</gene>
<dbReference type="InterPro" id="IPR006059">
    <property type="entry name" value="SBP"/>
</dbReference>
<dbReference type="GO" id="GO:0055052">
    <property type="term" value="C:ATP-binding cassette (ABC) transporter complex, substrate-binding subunit-containing"/>
    <property type="evidence" value="ECO:0007669"/>
    <property type="project" value="TreeGrafter"/>
</dbReference>